<gene>
    <name evidence="1" type="ORF">O3P69_011822</name>
</gene>
<evidence type="ECO:0000313" key="2">
    <source>
        <dbReference type="Proteomes" id="UP001487740"/>
    </source>
</evidence>
<accession>A0AAW0SEQ7</accession>
<organism evidence="1 2">
    <name type="scientific">Scylla paramamosain</name>
    <name type="common">Mud crab</name>
    <dbReference type="NCBI Taxonomy" id="85552"/>
    <lineage>
        <taxon>Eukaryota</taxon>
        <taxon>Metazoa</taxon>
        <taxon>Ecdysozoa</taxon>
        <taxon>Arthropoda</taxon>
        <taxon>Crustacea</taxon>
        <taxon>Multicrustacea</taxon>
        <taxon>Malacostraca</taxon>
        <taxon>Eumalacostraca</taxon>
        <taxon>Eucarida</taxon>
        <taxon>Decapoda</taxon>
        <taxon>Pleocyemata</taxon>
        <taxon>Brachyura</taxon>
        <taxon>Eubrachyura</taxon>
        <taxon>Portunoidea</taxon>
        <taxon>Portunidae</taxon>
        <taxon>Portuninae</taxon>
        <taxon>Scylla</taxon>
    </lineage>
</organism>
<comment type="caution">
    <text evidence="1">The sequence shown here is derived from an EMBL/GenBank/DDBJ whole genome shotgun (WGS) entry which is preliminary data.</text>
</comment>
<sequence length="358" mass="41929">MSYSYRRARIVIVETRIVIVETRIVIVESHRYRGIASLSWNRIVIVESHRYRGNSHRYRGIASLSWNRIVIVESHRYRGNSHRYRGIVESHRYRGIASLSWNRGIASLSWNRGIASLSWNRIVIVESWNRIVIVESWNRIVIVESWNRIVIVESWNRIVIVESHRYRGIASLSWNRICKGPASPAALLDTITQLLTQKHYLCVPSFGSPRLRYATIHLMSVIPGRAVCWLRQRRGAWFVLLALCCTVANKCCFHISFPHVCCITWGVLPPPRVPLLPLNKWPDFTKRLGDMSHDNDEDVIHLHLNVVQQEMRTATPDFQLCQRKMERTLSYRQRRRYNPELSVANVLEDFPTLRCDVR</sequence>
<name>A0AAW0SEQ7_SCYPA</name>
<protein>
    <submittedName>
        <fullName evidence="1">Uncharacterized protein</fullName>
    </submittedName>
</protein>
<dbReference type="EMBL" id="JARAKH010001138">
    <property type="protein sequence ID" value="KAK8373499.1"/>
    <property type="molecule type" value="Genomic_DNA"/>
</dbReference>
<dbReference type="Proteomes" id="UP001487740">
    <property type="component" value="Unassembled WGS sequence"/>
</dbReference>
<proteinExistence type="predicted"/>
<evidence type="ECO:0000313" key="1">
    <source>
        <dbReference type="EMBL" id="KAK8373499.1"/>
    </source>
</evidence>
<dbReference type="AlphaFoldDB" id="A0AAW0SEQ7"/>
<reference evidence="1 2" key="1">
    <citation type="submission" date="2023-03" db="EMBL/GenBank/DDBJ databases">
        <title>High-quality genome of Scylla paramamosain provides insights in environmental adaptation.</title>
        <authorList>
            <person name="Zhang L."/>
        </authorList>
    </citation>
    <scope>NUCLEOTIDE SEQUENCE [LARGE SCALE GENOMIC DNA]</scope>
    <source>
        <strain evidence="1">LZ_2023a</strain>
        <tissue evidence="1">Muscle</tissue>
    </source>
</reference>
<keyword evidence="2" id="KW-1185">Reference proteome</keyword>